<gene>
    <name evidence="1" type="ORF">PGIGA_G00137540</name>
</gene>
<dbReference type="EMBL" id="CM040476">
    <property type="protein sequence ID" value="MCI4391712.1"/>
    <property type="molecule type" value="Genomic_DNA"/>
</dbReference>
<reference evidence="1 2" key="1">
    <citation type="journal article" date="2022" name="bioRxiv">
        <title>An ancient truncated duplication of the anti-Mullerian hormone receptor type 2 gene is a potential conserved master sex determinant in the Pangasiidae catfish family.</title>
        <authorList>
            <person name="Wen M."/>
            <person name="Pan Q."/>
            <person name="Jouanno E."/>
            <person name="Montfort J."/>
            <person name="Zahm M."/>
            <person name="Cabau C."/>
            <person name="Klopp C."/>
            <person name="Iampietro C."/>
            <person name="Roques C."/>
            <person name="Bouchez O."/>
            <person name="Castinel A."/>
            <person name="Donnadieu C."/>
            <person name="Parrinello H."/>
            <person name="Poncet C."/>
            <person name="Belmonte E."/>
            <person name="Gautier V."/>
            <person name="Avarre J.-C."/>
            <person name="Dugue R."/>
            <person name="Gustiano R."/>
            <person name="Ha T.T.T."/>
            <person name="Campet M."/>
            <person name="Sriphairoj K."/>
            <person name="Ribolli J."/>
            <person name="de Almeida F.L."/>
            <person name="Desvignes T."/>
            <person name="Postlethwait J.H."/>
            <person name="Bucao C.F."/>
            <person name="Robinson-Rechavi M."/>
            <person name="Bobe J."/>
            <person name="Herpin A."/>
            <person name="Guiguen Y."/>
        </authorList>
    </citation>
    <scope>NUCLEOTIDE SEQUENCE [LARGE SCALE GENOMIC DNA]</scope>
    <source>
        <strain evidence="1">YG-Dec2019</strain>
    </source>
</reference>
<name>A0ACC5XKL5_PANGG</name>
<accession>A0ACC5XKL5</accession>
<evidence type="ECO:0000313" key="2">
    <source>
        <dbReference type="Proteomes" id="UP000829447"/>
    </source>
</evidence>
<keyword evidence="2" id="KW-1185">Reference proteome</keyword>
<proteinExistence type="predicted"/>
<protein>
    <submittedName>
        <fullName evidence="1">Uncharacterized protein</fullName>
    </submittedName>
</protein>
<sequence>MCHVFHRAWTDFRFRDPQPRKFFPLPSPFSSVRFDQSKTQTSGSSTKPRPLSRPWLYKRPERWAASRSLPFQLGVFLCPVLALHSVMAAKAERTFIAIKPDGVQRGLIGDIIKRFEQKGFRLVALKFLQASEELLKQHYIDLKDRPFYPGLVKYMGSGPVVAMVWEGLNVVKTGRVMLGETNPADSKPGTIRGDFCIEVGRNIIHGSDSVESANKEVALWFKPEELVSFKSCAYDWIYE</sequence>
<dbReference type="Proteomes" id="UP000829447">
    <property type="component" value="Linkage Group LG23"/>
</dbReference>
<organism evidence="1 2">
    <name type="scientific">Pangasianodon gigas</name>
    <name type="common">Mekong giant catfish</name>
    <name type="synonym">Pangasius gigas</name>
    <dbReference type="NCBI Taxonomy" id="30993"/>
    <lineage>
        <taxon>Eukaryota</taxon>
        <taxon>Metazoa</taxon>
        <taxon>Chordata</taxon>
        <taxon>Craniata</taxon>
        <taxon>Vertebrata</taxon>
        <taxon>Euteleostomi</taxon>
        <taxon>Actinopterygii</taxon>
        <taxon>Neopterygii</taxon>
        <taxon>Teleostei</taxon>
        <taxon>Ostariophysi</taxon>
        <taxon>Siluriformes</taxon>
        <taxon>Pangasiidae</taxon>
        <taxon>Pangasianodon</taxon>
    </lineage>
</organism>
<evidence type="ECO:0000313" key="1">
    <source>
        <dbReference type="EMBL" id="MCI4391712.1"/>
    </source>
</evidence>
<comment type="caution">
    <text evidence="1">The sequence shown here is derived from an EMBL/GenBank/DDBJ whole genome shotgun (WGS) entry which is preliminary data.</text>
</comment>